<dbReference type="Pfam" id="PF04752">
    <property type="entry name" value="ChaC"/>
    <property type="match status" value="1"/>
</dbReference>
<dbReference type="RefSeq" id="WP_088560505.1">
    <property type="nucleotide sequence ID" value="NZ_FYEH01000003.1"/>
</dbReference>
<reference evidence="3 4" key="1">
    <citation type="submission" date="2017-06" db="EMBL/GenBank/DDBJ databases">
        <authorList>
            <person name="Kim H.J."/>
            <person name="Triplett B.A."/>
        </authorList>
    </citation>
    <scope>NUCLEOTIDE SEQUENCE [LARGE SCALE GENOMIC DNA]</scope>
    <source>
        <strain evidence="3 4">B29T1</strain>
    </source>
</reference>
<dbReference type="Gene3D" id="3.10.490.10">
    <property type="entry name" value="Gamma-glutamyl cyclotransferase-like"/>
    <property type="match status" value="1"/>
</dbReference>
<protein>
    <recommendedName>
        <fullName evidence="1">glutathione-specific gamma-glutamylcyclotransferase</fullName>
        <ecNumber evidence="1">4.3.2.7</ecNumber>
    </recommendedName>
</protein>
<gene>
    <name evidence="3" type="ORF">SAMN07250955_103281</name>
</gene>
<evidence type="ECO:0000313" key="3">
    <source>
        <dbReference type="EMBL" id="SNB63188.1"/>
    </source>
</evidence>
<dbReference type="Proteomes" id="UP000197065">
    <property type="component" value="Unassembled WGS sequence"/>
</dbReference>
<evidence type="ECO:0000256" key="1">
    <source>
        <dbReference type="ARBA" id="ARBA00012344"/>
    </source>
</evidence>
<dbReference type="OrthoDB" id="9795692at2"/>
<dbReference type="AlphaFoldDB" id="A0A212QU43"/>
<proteinExistence type="predicted"/>
<dbReference type="GO" id="GO:0061928">
    <property type="term" value="F:glutathione specific gamma-glutamylcyclotransferase activity"/>
    <property type="evidence" value="ECO:0007669"/>
    <property type="project" value="UniProtKB-EC"/>
</dbReference>
<name>A0A212QU43_9PROT</name>
<keyword evidence="4" id="KW-1185">Reference proteome</keyword>
<keyword evidence="2" id="KW-0456">Lyase</keyword>
<dbReference type="GO" id="GO:0006751">
    <property type="term" value="P:glutathione catabolic process"/>
    <property type="evidence" value="ECO:0007669"/>
    <property type="project" value="InterPro"/>
</dbReference>
<accession>A0A212QU43</accession>
<sequence length="244" mass="27170">MSLTREKILNGWIEALVARSGEGNALGDAERRRSIEATLRDCDPGRDLWLFGYGSLIWNPCIEFAERRPVRVRGWHRNFCLWTHGGRGTQERPGLVLGLEQGGSCRGLAFRIEAAKLEVELDIVWRREMVTAAYRPTWVALSDGVNRFRGITFTINRAHERYTGKIDEARVIETLALAEGDIGSSRDYLFSTVDHLRVLGMDDSRLGRLADAVRDYRRALLAEGRPGKGDEEAAAALVAASAGS</sequence>
<evidence type="ECO:0000256" key="2">
    <source>
        <dbReference type="ARBA" id="ARBA00023239"/>
    </source>
</evidence>
<dbReference type="EMBL" id="FYEH01000003">
    <property type="protein sequence ID" value="SNB63188.1"/>
    <property type="molecule type" value="Genomic_DNA"/>
</dbReference>
<dbReference type="EC" id="4.3.2.7" evidence="1"/>
<evidence type="ECO:0000313" key="4">
    <source>
        <dbReference type="Proteomes" id="UP000197065"/>
    </source>
</evidence>
<dbReference type="CDD" id="cd06661">
    <property type="entry name" value="GGCT_like"/>
    <property type="match status" value="1"/>
</dbReference>
<organism evidence="3 4">
    <name type="scientific">Arboricoccus pini</name>
    <dbReference type="NCBI Taxonomy" id="1963835"/>
    <lineage>
        <taxon>Bacteria</taxon>
        <taxon>Pseudomonadati</taxon>
        <taxon>Pseudomonadota</taxon>
        <taxon>Alphaproteobacteria</taxon>
        <taxon>Geminicoccales</taxon>
        <taxon>Geminicoccaceae</taxon>
        <taxon>Arboricoccus</taxon>
    </lineage>
</organism>
<dbReference type="SUPFAM" id="SSF110857">
    <property type="entry name" value="Gamma-glutamyl cyclotransferase-like"/>
    <property type="match status" value="1"/>
</dbReference>
<dbReference type="InterPro" id="IPR013024">
    <property type="entry name" value="GGCT-like"/>
</dbReference>
<dbReference type="InterPro" id="IPR006840">
    <property type="entry name" value="ChaC"/>
</dbReference>
<dbReference type="PANTHER" id="PTHR12192:SF2">
    <property type="entry name" value="GLUTATHIONE-SPECIFIC GAMMA-GLUTAMYLCYCLOTRANSFERASE 2"/>
    <property type="match status" value="1"/>
</dbReference>
<dbReference type="GO" id="GO:0005737">
    <property type="term" value="C:cytoplasm"/>
    <property type="evidence" value="ECO:0007669"/>
    <property type="project" value="TreeGrafter"/>
</dbReference>
<dbReference type="PANTHER" id="PTHR12192">
    <property type="entry name" value="CATION TRANSPORT PROTEIN CHAC-RELATED"/>
    <property type="match status" value="1"/>
</dbReference>
<dbReference type="InterPro" id="IPR036568">
    <property type="entry name" value="GGCT-like_sf"/>
</dbReference>